<dbReference type="Pfam" id="PF01548">
    <property type="entry name" value="DEDD_Tnp_IS110"/>
    <property type="match status" value="1"/>
</dbReference>
<accession>A0ABW1SP39</accession>
<dbReference type="RefSeq" id="WP_225426703.1">
    <property type="nucleotide sequence ID" value="NZ_JBHSSK010000006.1"/>
</dbReference>
<protein>
    <submittedName>
        <fullName evidence="2">Transposase</fullName>
    </submittedName>
</protein>
<keyword evidence="3" id="KW-1185">Reference proteome</keyword>
<evidence type="ECO:0000313" key="3">
    <source>
        <dbReference type="Proteomes" id="UP001596254"/>
    </source>
</evidence>
<dbReference type="InterPro" id="IPR002525">
    <property type="entry name" value="Transp_IS110-like_N"/>
</dbReference>
<dbReference type="EMBL" id="JBHSSK010000006">
    <property type="protein sequence ID" value="MFC6206211.1"/>
    <property type="molecule type" value="Genomic_DNA"/>
</dbReference>
<feature type="domain" description="Transposase IS110-like N-terminal" evidence="1">
    <location>
        <begin position="4"/>
        <end position="95"/>
    </location>
</feature>
<proteinExistence type="predicted"/>
<reference evidence="3" key="1">
    <citation type="journal article" date="2019" name="Int. J. Syst. Evol. Microbiol.">
        <title>The Global Catalogue of Microorganisms (GCM) 10K type strain sequencing project: providing services to taxonomists for standard genome sequencing and annotation.</title>
        <authorList>
            <consortium name="The Broad Institute Genomics Platform"/>
            <consortium name="The Broad Institute Genome Sequencing Center for Infectious Disease"/>
            <person name="Wu L."/>
            <person name="Ma J."/>
        </authorList>
    </citation>
    <scope>NUCLEOTIDE SEQUENCE [LARGE SCALE GENOMIC DNA]</scope>
    <source>
        <strain evidence="3">CCM 8905</strain>
    </source>
</reference>
<name>A0ABW1SP39_9LACO</name>
<dbReference type="Proteomes" id="UP001596254">
    <property type="component" value="Unassembled WGS sequence"/>
</dbReference>
<comment type="caution">
    <text evidence="2">The sequence shown here is derived from an EMBL/GenBank/DDBJ whole genome shotgun (WGS) entry which is preliminary data.</text>
</comment>
<gene>
    <name evidence="2" type="ORF">ACFP1G_01800</name>
</gene>
<sequence>MHVLGIDVSRGKSSCALLHDHTVIKEFRIIHNKSGFSKLKSVITNDLPLTAVFETTGVYSRALTRFFNDEGLQYLEINPLESSIRMAGLRRQKTD</sequence>
<evidence type="ECO:0000313" key="2">
    <source>
        <dbReference type="EMBL" id="MFC6206211.1"/>
    </source>
</evidence>
<organism evidence="2 3">
    <name type="scientific">Levilactobacillus tongjiangensis</name>
    <dbReference type="NCBI Taxonomy" id="2486023"/>
    <lineage>
        <taxon>Bacteria</taxon>
        <taxon>Bacillati</taxon>
        <taxon>Bacillota</taxon>
        <taxon>Bacilli</taxon>
        <taxon>Lactobacillales</taxon>
        <taxon>Lactobacillaceae</taxon>
        <taxon>Levilactobacillus</taxon>
    </lineage>
</organism>
<evidence type="ECO:0000259" key="1">
    <source>
        <dbReference type="Pfam" id="PF01548"/>
    </source>
</evidence>